<dbReference type="InterPro" id="IPR041277">
    <property type="entry name" value="MBG_Lactobacillales"/>
</dbReference>
<organism evidence="2 3">
    <name type="scientific">Limosilactobacillus reuteri</name>
    <name type="common">Lactobacillus reuteri</name>
    <dbReference type="NCBI Taxonomy" id="1598"/>
    <lineage>
        <taxon>Bacteria</taxon>
        <taxon>Bacillati</taxon>
        <taxon>Bacillota</taxon>
        <taxon>Bacilli</taxon>
        <taxon>Lactobacillales</taxon>
        <taxon>Lactobacillaceae</taxon>
        <taxon>Limosilactobacillus</taxon>
    </lineage>
</organism>
<evidence type="ECO:0000259" key="1">
    <source>
        <dbReference type="Pfam" id="PF17883"/>
    </source>
</evidence>
<accession>A0A2S1ET65</accession>
<protein>
    <recommendedName>
        <fullName evidence="1">MBG domain-containing protein</fullName>
    </recommendedName>
</protein>
<feature type="domain" description="MBG" evidence="1">
    <location>
        <begin position="96"/>
        <end position="199"/>
    </location>
</feature>
<feature type="domain" description="MBG" evidence="1">
    <location>
        <begin position="819"/>
        <end position="906"/>
    </location>
</feature>
<feature type="domain" description="MBG" evidence="1">
    <location>
        <begin position="629"/>
        <end position="728"/>
    </location>
</feature>
<name>A0A2S1ET65_LIMRT</name>
<dbReference type="EMBL" id="CP027805">
    <property type="protein sequence ID" value="AWD63137.1"/>
    <property type="molecule type" value="Genomic_DNA"/>
</dbReference>
<reference evidence="2 3" key="1">
    <citation type="submission" date="2018-03" db="EMBL/GenBank/DDBJ databases">
        <title>Complete Genome Sequence of the Chinese traditional Highland Barley wine Isolate Lactobacillus reuteri WHH1689.</title>
        <authorList>
            <person name="Chen S."/>
            <person name="Chen L."/>
            <person name="Chen L."/>
            <person name="Li Y."/>
        </authorList>
    </citation>
    <scope>NUCLEOTIDE SEQUENCE [LARGE SCALE GENOMIC DNA]</scope>
    <source>
        <strain evidence="2 3">WHH1689</strain>
    </source>
</reference>
<feature type="domain" description="MBG" evidence="1">
    <location>
        <begin position="309"/>
        <end position="409"/>
    </location>
</feature>
<feature type="domain" description="MBG" evidence="1">
    <location>
        <begin position="213"/>
        <end position="305"/>
    </location>
</feature>
<evidence type="ECO:0000313" key="2">
    <source>
        <dbReference type="EMBL" id="AWD63137.1"/>
    </source>
</evidence>
<feature type="domain" description="MBG" evidence="1">
    <location>
        <begin position="526"/>
        <end position="626"/>
    </location>
</feature>
<evidence type="ECO:0000313" key="3">
    <source>
        <dbReference type="Proteomes" id="UP000244369"/>
    </source>
</evidence>
<feature type="domain" description="MBG" evidence="1">
    <location>
        <begin position="20"/>
        <end position="67"/>
    </location>
</feature>
<dbReference type="AlphaFoldDB" id="A0A2S1ET65"/>
<proteinExistence type="predicted"/>
<gene>
    <name evidence="2" type="ORF">LWHH1689_1856</name>
</gene>
<dbReference type="Gene3D" id="3.10.430.110">
    <property type="match status" value="9"/>
</dbReference>
<feature type="domain" description="MBG" evidence="1">
    <location>
        <begin position="732"/>
        <end position="813"/>
    </location>
</feature>
<feature type="domain" description="MBG" evidence="1">
    <location>
        <begin position="416"/>
        <end position="519"/>
    </location>
</feature>
<dbReference type="Pfam" id="PF17883">
    <property type="entry name" value="MBG"/>
    <property type="match status" value="9"/>
</dbReference>
<sequence length="947" mass="101322">MFLSTDAEIIQAIGGLKSGDVYINGFTNGQMPVNVGTYQVKIADQLLQRLQAAFPDYDWDAVSGNNGIVRSISSNSDPIDARHEPATYVITPADTTVTINGAEHIKYGENTTIQYSGDNGYSITITAPVKNATTDNDHEPIYTDLKLEAGDLEFVTTPDNVGTYQVKLSAQGLKKLQALTGSTNYNWTQASEARANFFVDQMPVTITVGGNEQNVTYGSGDWLKAIKENPQGYTLTVMTENGTTLNYQAKDGDLIFSQTPGNVGSYQVVLSSQGLDNLKTALGTNYAYPQSASDVTSYGTFTVNPGEVTISLDGSDSKTYDAKPATPADLNISKYNLTYSATVYALDGTAQKIQLTSADLQLANGDPINAGAYTVELSPAGQAKLKNLTGNNGDNYKWTFNTKATYTIHTATDGGASLSGSNQMTFNGSAVTTAEINNSGDIVVNLTFPGSTENSIYHLQDGDYIWTNGEAPTNVGTYTIKLTQTGLEHLQSAIDQYASPENVKISADILTGSATFEIVPKSITDVTISGKDQEKTYDGQAASLDVADLTISANDLVTDNQLSMKGITVSDFDWYDAQGNKLDAIPTNAGVYKARLKSSALQTLQQDNPNYSFNAASGMIKYIINQKAATDILGGNGNKIYNGQEISVSDVFNSITWTPSDLVDGQSLDLSKLTADDYEWVDETGKVIANPVNVGTYYLKLKDSSQSKIATNDNYTWSFNGLATVIIDKADAAISFSGSQETPYTGKVIVLDPGNFEVKFSNGQTYQLTAKDIQVTGNPINAGTYQVELSQAGIDAIKATDSNYNYSYDGSQGLLAIISAKATATLSGSQTTQDLELDPSRYTVVVNGQTITELTASDFIFSKDGHPAELTEAGTYDVELSGDAINQIRNENPNYNIAFSSTATFTLENSSQTINYVDADGKIISASSVGGKLKGNQVEFTPQFPAG</sequence>
<dbReference type="Proteomes" id="UP000244369">
    <property type="component" value="Chromosome"/>
</dbReference>